<feature type="signal peptide" evidence="2">
    <location>
        <begin position="1"/>
        <end position="22"/>
    </location>
</feature>
<evidence type="ECO:0000313" key="4">
    <source>
        <dbReference type="Proteomes" id="UP001482620"/>
    </source>
</evidence>
<feature type="compositionally biased region" description="Polar residues" evidence="1">
    <location>
        <begin position="40"/>
        <end position="56"/>
    </location>
</feature>
<protein>
    <recommendedName>
        <fullName evidence="5">Secreted protein</fullName>
    </recommendedName>
</protein>
<comment type="caution">
    <text evidence="3">The sequence shown here is derived from an EMBL/GenBank/DDBJ whole genome shotgun (WGS) entry which is preliminary data.</text>
</comment>
<evidence type="ECO:0000256" key="2">
    <source>
        <dbReference type="SAM" id="SignalP"/>
    </source>
</evidence>
<feature type="region of interest" description="Disordered" evidence="1">
    <location>
        <begin position="40"/>
        <end position="95"/>
    </location>
</feature>
<accession>A0ABV0UJT3</accession>
<feature type="compositionally biased region" description="Basic and acidic residues" evidence="1">
    <location>
        <begin position="77"/>
        <end position="91"/>
    </location>
</feature>
<organism evidence="3 4">
    <name type="scientific">Ilyodon furcidens</name>
    <name type="common">goldbreast splitfin</name>
    <dbReference type="NCBI Taxonomy" id="33524"/>
    <lineage>
        <taxon>Eukaryota</taxon>
        <taxon>Metazoa</taxon>
        <taxon>Chordata</taxon>
        <taxon>Craniata</taxon>
        <taxon>Vertebrata</taxon>
        <taxon>Euteleostomi</taxon>
        <taxon>Actinopterygii</taxon>
        <taxon>Neopterygii</taxon>
        <taxon>Teleostei</taxon>
        <taxon>Neoteleostei</taxon>
        <taxon>Acanthomorphata</taxon>
        <taxon>Ovalentaria</taxon>
        <taxon>Atherinomorphae</taxon>
        <taxon>Cyprinodontiformes</taxon>
        <taxon>Goodeidae</taxon>
        <taxon>Ilyodon</taxon>
    </lineage>
</organism>
<feature type="chain" id="PRO_5046828462" description="Secreted protein" evidence="2">
    <location>
        <begin position="23"/>
        <end position="110"/>
    </location>
</feature>
<evidence type="ECO:0008006" key="5">
    <source>
        <dbReference type="Google" id="ProtNLM"/>
    </source>
</evidence>
<evidence type="ECO:0000313" key="3">
    <source>
        <dbReference type="EMBL" id="MEQ2244408.1"/>
    </source>
</evidence>
<sequence length="110" mass="12709">MLIMLIMPESLTLVILLSRLSGHSYCSYLRQNLQEYAQTSLHPSSKVTHSSSFNVNEHQKRCTVSPVSFRSPTGSPPREKTSQVRHPDQRRVPPQLTPFNVEELWPYFRV</sequence>
<proteinExistence type="predicted"/>
<keyword evidence="2" id="KW-0732">Signal</keyword>
<name>A0ABV0UJT3_9TELE</name>
<dbReference type="Proteomes" id="UP001482620">
    <property type="component" value="Unassembled WGS sequence"/>
</dbReference>
<reference evidence="3 4" key="1">
    <citation type="submission" date="2021-06" db="EMBL/GenBank/DDBJ databases">
        <authorList>
            <person name="Palmer J.M."/>
        </authorList>
    </citation>
    <scope>NUCLEOTIDE SEQUENCE [LARGE SCALE GENOMIC DNA]</scope>
    <source>
        <strain evidence="4">if_2019</strain>
        <tissue evidence="3">Muscle</tissue>
    </source>
</reference>
<dbReference type="EMBL" id="JAHRIQ010071065">
    <property type="protein sequence ID" value="MEQ2244408.1"/>
    <property type="molecule type" value="Genomic_DNA"/>
</dbReference>
<evidence type="ECO:0000256" key="1">
    <source>
        <dbReference type="SAM" id="MobiDB-lite"/>
    </source>
</evidence>
<gene>
    <name evidence="3" type="ORF">ILYODFUR_016843</name>
</gene>
<keyword evidence="4" id="KW-1185">Reference proteome</keyword>